<dbReference type="Pfam" id="PF01609">
    <property type="entry name" value="DDE_Tnp_1"/>
    <property type="match status" value="1"/>
</dbReference>
<evidence type="ECO:0000256" key="2">
    <source>
        <dbReference type="ARBA" id="ARBA00022578"/>
    </source>
</evidence>
<dbReference type="GO" id="GO:0003677">
    <property type="term" value="F:DNA binding"/>
    <property type="evidence" value="ECO:0007669"/>
    <property type="project" value="UniProtKB-KW"/>
</dbReference>
<dbReference type="Pfam" id="PF14294">
    <property type="entry name" value="DUF4372"/>
    <property type="match status" value="1"/>
</dbReference>
<dbReference type="GO" id="GO:0006313">
    <property type="term" value="P:DNA transposition"/>
    <property type="evidence" value="ECO:0007669"/>
    <property type="project" value="InterPro"/>
</dbReference>
<evidence type="ECO:0000313" key="9">
    <source>
        <dbReference type="Proteomes" id="UP000006048"/>
    </source>
</evidence>
<keyword evidence="3" id="KW-0238">DNA-binding</keyword>
<dbReference type="AlphaFoldDB" id="I4B9I3"/>
<feature type="domain" description="DUF4372" evidence="7">
    <location>
        <begin position="3"/>
        <end position="76"/>
    </location>
</feature>
<evidence type="ECO:0000313" key="8">
    <source>
        <dbReference type="EMBL" id="AFM13940.1"/>
    </source>
</evidence>
<dbReference type="STRING" id="869212.Turpa_3302"/>
<dbReference type="NCBIfam" id="NF033592">
    <property type="entry name" value="transpos_IS4_1"/>
    <property type="match status" value="1"/>
</dbReference>
<dbReference type="Gene3D" id="3.90.350.10">
    <property type="entry name" value="Transposase Inhibitor Protein From Tn5, Chain A, domain 1"/>
    <property type="match status" value="1"/>
</dbReference>
<sequence>MGHQNTSFSQLQRQFDRHEFGALAQKHFKANSGRRLTHWGHFSFWMFALLTKAKSLRFAVEQLNAMPEKLYHMGFKSVKLSTISEANSKRSYEFYRSLFFVIFYRLKKSLPRTVQKAIRVLDSTTITFSDTRFKWAKFRSSKKGIKVHVLFDQQNEIPRNLKITNANRSDVKLAHQFSFLKGIIYVFDRAYTDFKLWRKIHENKAFFVIRAKTNLLLTTLKSEIIHDVPGVLEKQTVALLGDVKGEFGEHLFLFRLVDIKTQKEIKVITNNPKLSAEEVSDIYRKRWSIEIFFKWLKQNIQVKRMYGISENAVKLQIWLAMILYILLWQMHHVTVRTKTKFTEFLRAFQARIVLSIQPRKPVVGQSPPKTNPQQARFEFSAEH</sequence>
<dbReference type="PANTHER" id="PTHR33258:SF1">
    <property type="entry name" value="TRANSPOSASE INSL FOR INSERTION SEQUENCE ELEMENT IS186A-RELATED"/>
    <property type="match status" value="1"/>
</dbReference>
<organism evidence="8 9">
    <name type="scientific">Turneriella parva (strain ATCC BAA-1111 / DSM 21527 / NCTC 11395 / H)</name>
    <name type="common">Leptospira parva</name>
    <dbReference type="NCBI Taxonomy" id="869212"/>
    <lineage>
        <taxon>Bacteria</taxon>
        <taxon>Pseudomonadati</taxon>
        <taxon>Spirochaetota</taxon>
        <taxon>Spirochaetia</taxon>
        <taxon>Leptospirales</taxon>
        <taxon>Leptospiraceae</taxon>
        <taxon>Turneriella</taxon>
    </lineage>
</organism>
<proteinExistence type="inferred from homology"/>
<dbReference type="HOGENOM" id="CLU_043140_0_0_12"/>
<feature type="domain" description="Transposase IS4-like" evidence="6">
    <location>
        <begin position="117"/>
        <end position="326"/>
    </location>
</feature>
<evidence type="ECO:0000256" key="3">
    <source>
        <dbReference type="ARBA" id="ARBA00023125"/>
    </source>
</evidence>
<evidence type="ECO:0000259" key="7">
    <source>
        <dbReference type="Pfam" id="PF14294"/>
    </source>
</evidence>
<evidence type="ECO:0000256" key="4">
    <source>
        <dbReference type="ARBA" id="ARBA00023172"/>
    </source>
</evidence>
<dbReference type="RefSeq" id="WP_014804439.1">
    <property type="nucleotide sequence ID" value="NC_018020.1"/>
</dbReference>
<dbReference type="Proteomes" id="UP000006048">
    <property type="component" value="Chromosome"/>
</dbReference>
<dbReference type="OrthoDB" id="368860at2"/>
<dbReference type="InterPro" id="IPR002559">
    <property type="entry name" value="Transposase_11"/>
</dbReference>
<evidence type="ECO:0000256" key="1">
    <source>
        <dbReference type="ARBA" id="ARBA00010075"/>
    </source>
</evidence>
<dbReference type="EMBL" id="CP002959">
    <property type="protein sequence ID" value="AFM13940.1"/>
    <property type="molecule type" value="Genomic_DNA"/>
</dbReference>
<keyword evidence="4" id="KW-0233">DNA recombination</keyword>
<evidence type="ECO:0000256" key="5">
    <source>
        <dbReference type="SAM" id="MobiDB-lite"/>
    </source>
</evidence>
<dbReference type="PANTHER" id="PTHR33258">
    <property type="entry name" value="TRANSPOSASE INSL FOR INSERTION SEQUENCE ELEMENT IS186A-RELATED"/>
    <property type="match status" value="1"/>
</dbReference>
<feature type="region of interest" description="Disordered" evidence="5">
    <location>
        <begin position="361"/>
        <end position="383"/>
    </location>
</feature>
<keyword evidence="9" id="KW-1185">Reference proteome</keyword>
<name>I4B9I3_TURPD</name>
<dbReference type="GO" id="GO:0004803">
    <property type="term" value="F:transposase activity"/>
    <property type="evidence" value="ECO:0007669"/>
    <property type="project" value="InterPro"/>
</dbReference>
<protein>
    <submittedName>
        <fullName evidence="8">Transposase, IS4 family</fullName>
    </submittedName>
</protein>
<keyword evidence="2" id="KW-0815">Transposition</keyword>
<dbReference type="KEGG" id="tpx:Turpa_3302"/>
<comment type="similarity">
    <text evidence="1">Belongs to the transposase 11 family.</text>
</comment>
<dbReference type="SUPFAM" id="SSF53098">
    <property type="entry name" value="Ribonuclease H-like"/>
    <property type="match status" value="1"/>
</dbReference>
<accession>I4B9I3</accession>
<evidence type="ECO:0000259" key="6">
    <source>
        <dbReference type="Pfam" id="PF01609"/>
    </source>
</evidence>
<reference evidence="8 9" key="1">
    <citation type="submission" date="2012-06" db="EMBL/GenBank/DDBJ databases">
        <title>The complete chromosome of genome of Turneriella parva DSM 21527.</title>
        <authorList>
            <consortium name="US DOE Joint Genome Institute (JGI-PGF)"/>
            <person name="Lucas S."/>
            <person name="Han J."/>
            <person name="Lapidus A."/>
            <person name="Bruce D."/>
            <person name="Goodwin L."/>
            <person name="Pitluck S."/>
            <person name="Peters L."/>
            <person name="Kyrpides N."/>
            <person name="Mavromatis K."/>
            <person name="Ivanova N."/>
            <person name="Mikhailova N."/>
            <person name="Chertkov O."/>
            <person name="Detter J.C."/>
            <person name="Tapia R."/>
            <person name="Han C."/>
            <person name="Land M."/>
            <person name="Hauser L."/>
            <person name="Markowitz V."/>
            <person name="Cheng J.-F."/>
            <person name="Hugenholtz P."/>
            <person name="Woyke T."/>
            <person name="Wu D."/>
            <person name="Gronow S."/>
            <person name="Wellnitz S."/>
            <person name="Brambilla E."/>
            <person name="Klenk H.-P."/>
            <person name="Eisen J.A."/>
        </authorList>
    </citation>
    <scope>NUCLEOTIDE SEQUENCE [LARGE SCALE GENOMIC DNA]</scope>
    <source>
        <strain evidence="9">ATCC BAA-1111 / DSM 21527 / NCTC 11395 / H</strain>
    </source>
</reference>
<dbReference type="InterPro" id="IPR025399">
    <property type="entry name" value="DUF4372"/>
</dbReference>
<dbReference type="InterPro" id="IPR047952">
    <property type="entry name" value="Transpos_IS4"/>
</dbReference>
<gene>
    <name evidence="8" type="ordered locus">Turpa_3302</name>
</gene>
<dbReference type="InterPro" id="IPR012337">
    <property type="entry name" value="RNaseH-like_sf"/>
</dbReference>